<gene>
    <name evidence="4" type="ORF">D934_01315</name>
</gene>
<dbReference type="Gene3D" id="3.30.110.60">
    <property type="entry name" value="YhbY-like"/>
    <property type="match status" value="1"/>
</dbReference>
<evidence type="ECO:0000256" key="1">
    <source>
        <dbReference type="ARBA" id="ARBA00022884"/>
    </source>
</evidence>
<organism evidence="4 5">
    <name type="scientific">Xylella fastidiosa subsp. sandyi Ann-1</name>
    <dbReference type="NCBI Taxonomy" id="155920"/>
    <lineage>
        <taxon>Bacteria</taxon>
        <taxon>Pseudomonadati</taxon>
        <taxon>Pseudomonadota</taxon>
        <taxon>Gammaproteobacteria</taxon>
        <taxon>Lysobacterales</taxon>
        <taxon>Lysobacteraceae</taxon>
        <taxon>Xylella</taxon>
    </lineage>
</organism>
<dbReference type="InterPro" id="IPR001890">
    <property type="entry name" value="RNA-binding_CRM"/>
</dbReference>
<evidence type="ECO:0000259" key="3">
    <source>
        <dbReference type="PROSITE" id="PS51295"/>
    </source>
</evidence>
<proteinExistence type="predicted"/>
<name>A0A060H160_XYLFS</name>
<dbReference type="PANTHER" id="PTHR40065:SF3">
    <property type="entry name" value="RNA-BINDING PROTEIN YHBY"/>
    <property type="match status" value="1"/>
</dbReference>
<dbReference type="AlphaFoldDB" id="A0A060H160"/>
<feature type="domain" description="CRM" evidence="3">
    <location>
        <begin position="3"/>
        <end position="99"/>
    </location>
</feature>
<dbReference type="InterPro" id="IPR051925">
    <property type="entry name" value="RNA-binding_domain"/>
</dbReference>
<keyword evidence="1 2" id="KW-0694">RNA-binding</keyword>
<dbReference type="NCBIfam" id="TIGR00253">
    <property type="entry name" value="RNA_bind_YhbY"/>
    <property type="match status" value="1"/>
</dbReference>
<dbReference type="RefSeq" id="WP_020851793.1">
    <property type="nucleotide sequence ID" value="NZ_CP006696.1"/>
</dbReference>
<evidence type="ECO:0000313" key="5">
    <source>
        <dbReference type="Proteomes" id="UP000027215"/>
    </source>
</evidence>
<dbReference type="EMBL" id="CP006696">
    <property type="protein sequence ID" value="AIC09258.1"/>
    <property type="molecule type" value="Genomic_DNA"/>
</dbReference>
<evidence type="ECO:0000313" key="4">
    <source>
        <dbReference type="EMBL" id="AIC09258.1"/>
    </source>
</evidence>
<dbReference type="KEGG" id="xfs:D934_01315"/>
<dbReference type="Proteomes" id="UP000027215">
    <property type="component" value="Chromosome"/>
</dbReference>
<sequence>MTIALTSAQNRFLRGQAHHLKILLQTGDKGLTSAFLSELNDVLERHELIKVKVVNEDREMRDMLIATLTAQSGSVLVQRIGHIAILYRCSKGRCQIVLPRA</sequence>
<dbReference type="SMART" id="SM01103">
    <property type="entry name" value="CRS1_YhbY"/>
    <property type="match status" value="1"/>
</dbReference>
<accession>A0A060H160</accession>
<dbReference type="SUPFAM" id="SSF75471">
    <property type="entry name" value="YhbY-like"/>
    <property type="match status" value="1"/>
</dbReference>
<dbReference type="InterPro" id="IPR035920">
    <property type="entry name" value="YhbY-like_sf"/>
</dbReference>
<dbReference type="GO" id="GO:0003723">
    <property type="term" value="F:RNA binding"/>
    <property type="evidence" value="ECO:0007669"/>
    <property type="project" value="UniProtKB-UniRule"/>
</dbReference>
<reference evidence="4 5" key="1">
    <citation type="submission" date="2013-08" db="EMBL/GenBank/DDBJ databases">
        <authorList>
            <person name="Stouthamer R."/>
            <person name="Nunney L."/>
        </authorList>
    </citation>
    <scope>NUCLEOTIDE SEQUENCE [LARGE SCALE GENOMIC DNA]</scope>
    <source>
        <strain evidence="5">ann-1</strain>
    </source>
</reference>
<dbReference type="PROSITE" id="PS51295">
    <property type="entry name" value="CRM"/>
    <property type="match status" value="1"/>
</dbReference>
<dbReference type="PANTHER" id="PTHR40065">
    <property type="entry name" value="RNA-BINDING PROTEIN YHBY"/>
    <property type="match status" value="1"/>
</dbReference>
<protein>
    <submittedName>
        <fullName evidence="4">RNA-binding protein</fullName>
    </submittedName>
</protein>
<dbReference type="HOGENOM" id="CLU_095994_1_2_6"/>
<dbReference type="Pfam" id="PF01985">
    <property type="entry name" value="CRS1_YhbY"/>
    <property type="match status" value="1"/>
</dbReference>
<dbReference type="InterPro" id="IPR017924">
    <property type="entry name" value="RNA-binding_YhbY"/>
</dbReference>
<evidence type="ECO:0000256" key="2">
    <source>
        <dbReference type="PROSITE-ProRule" id="PRU00626"/>
    </source>
</evidence>
<dbReference type="PATRIC" id="fig|155920.8.peg.313"/>